<evidence type="ECO:0000256" key="5">
    <source>
        <dbReference type="ARBA" id="ARBA00022837"/>
    </source>
</evidence>
<keyword evidence="3" id="KW-0479">Metal-binding</keyword>
<dbReference type="SUPFAM" id="SSF47473">
    <property type="entry name" value="EF-hand"/>
    <property type="match status" value="1"/>
</dbReference>
<keyword evidence="5" id="KW-0106">Calcium</keyword>
<gene>
    <name evidence="8" type="ORF">PsYK624_070040</name>
</gene>
<evidence type="ECO:0000256" key="4">
    <source>
        <dbReference type="ARBA" id="ARBA00022737"/>
    </source>
</evidence>
<feature type="domain" description="EF-hand" evidence="7">
    <location>
        <begin position="124"/>
        <end position="159"/>
    </location>
</feature>
<dbReference type="GO" id="GO:0005509">
    <property type="term" value="F:calcium ion binding"/>
    <property type="evidence" value="ECO:0007669"/>
    <property type="project" value="InterPro"/>
</dbReference>
<evidence type="ECO:0000259" key="7">
    <source>
        <dbReference type="PROSITE" id="PS50222"/>
    </source>
</evidence>
<evidence type="ECO:0000256" key="2">
    <source>
        <dbReference type="ARBA" id="ARBA00022490"/>
    </source>
</evidence>
<comment type="subcellular location">
    <subcellularLocation>
        <location evidence="1">Cytoplasm</location>
    </subcellularLocation>
</comment>
<evidence type="ECO:0000313" key="8">
    <source>
        <dbReference type="EMBL" id="GJE90860.1"/>
    </source>
</evidence>
<reference evidence="8 9" key="1">
    <citation type="submission" date="2021-08" db="EMBL/GenBank/DDBJ databases">
        <title>Draft Genome Sequence of Phanerochaete sordida strain YK-624.</title>
        <authorList>
            <person name="Mori T."/>
            <person name="Dohra H."/>
            <person name="Suzuki T."/>
            <person name="Kawagishi H."/>
            <person name="Hirai H."/>
        </authorList>
    </citation>
    <scope>NUCLEOTIDE SEQUENCE [LARGE SCALE GENOMIC DNA]</scope>
    <source>
        <strain evidence="8 9">YK-624</strain>
    </source>
</reference>
<feature type="compositionally biased region" description="Polar residues" evidence="6">
    <location>
        <begin position="1"/>
        <end position="22"/>
    </location>
</feature>
<keyword evidence="9" id="KW-1185">Reference proteome</keyword>
<dbReference type="GO" id="GO:0048306">
    <property type="term" value="F:calcium-dependent protein binding"/>
    <property type="evidence" value="ECO:0007669"/>
    <property type="project" value="UniProtKB-ARBA"/>
</dbReference>
<dbReference type="Pfam" id="PF13499">
    <property type="entry name" value="EF-hand_7"/>
    <property type="match status" value="2"/>
</dbReference>
<dbReference type="PANTHER" id="PTHR46212">
    <property type="entry name" value="PEFLIN"/>
    <property type="match status" value="1"/>
</dbReference>
<dbReference type="GO" id="GO:0005737">
    <property type="term" value="C:cytoplasm"/>
    <property type="evidence" value="ECO:0007669"/>
    <property type="project" value="UniProtKB-SubCell"/>
</dbReference>
<dbReference type="CDD" id="cd16180">
    <property type="entry name" value="EFh_PEF_Group_I"/>
    <property type="match status" value="1"/>
</dbReference>
<dbReference type="SMART" id="SM00054">
    <property type="entry name" value="EFh"/>
    <property type="match status" value="4"/>
</dbReference>
<sequence>MYHQPSQRTSYGAPSHRYSQSRPHGYAPPPPAGSPYPPQQLHHRPSQSQSSAHGGAPDQARLWQWFCQVDTDRSGEISVNELHAALINGDWSRFDIDTVKMLMGMFDVDRSGTIGFNEFQGLWKYIVDWQKAFKYFDRDGSGTIDGHELANALQNFGYNLSPTLMSLIEQKYAPAPIAGGGPKPGITFDRFVRACVLVRTLTEAFKTRDTDHDGWIQVNYEDFMVMVLSAP</sequence>
<dbReference type="InterPro" id="IPR011992">
    <property type="entry name" value="EF-hand-dom_pair"/>
</dbReference>
<keyword evidence="4" id="KW-0677">Repeat</keyword>
<dbReference type="Gene3D" id="1.10.238.10">
    <property type="entry name" value="EF-hand"/>
    <property type="match status" value="1"/>
</dbReference>
<organism evidence="8 9">
    <name type="scientific">Phanerochaete sordida</name>
    <dbReference type="NCBI Taxonomy" id="48140"/>
    <lineage>
        <taxon>Eukaryota</taxon>
        <taxon>Fungi</taxon>
        <taxon>Dikarya</taxon>
        <taxon>Basidiomycota</taxon>
        <taxon>Agaricomycotina</taxon>
        <taxon>Agaricomycetes</taxon>
        <taxon>Polyporales</taxon>
        <taxon>Phanerochaetaceae</taxon>
        <taxon>Phanerochaete</taxon>
    </lineage>
</organism>
<dbReference type="PROSITE" id="PS50222">
    <property type="entry name" value="EF_HAND_2"/>
    <property type="match status" value="2"/>
</dbReference>
<comment type="caution">
    <text evidence="8">The sequence shown here is derived from an EMBL/GenBank/DDBJ whole genome shotgun (WGS) entry which is preliminary data.</text>
</comment>
<dbReference type="PROSITE" id="PS00018">
    <property type="entry name" value="EF_HAND_1"/>
    <property type="match status" value="2"/>
</dbReference>
<evidence type="ECO:0000256" key="6">
    <source>
        <dbReference type="SAM" id="MobiDB-lite"/>
    </source>
</evidence>
<dbReference type="InterPro" id="IPR051426">
    <property type="entry name" value="Peflin/Sorcin_CaBP"/>
</dbReference>
<dbReference type="AlphaFoldDB" id="A0A9P3GA93"/>
<name>A0A9P3GA93_9APHY</name>
<feature type="region of interest" description="Disordered" evidence="6">
    <location>
        <begin position="1"/>
        <end position="56"/>
    </location>
</feature>
<dbReference type="Proteomes" id="UP000703269">
    <property type="component" value="Unassembled WGS sequence"/>
</dbReference>
<evidence type="ECO:0000256" key="3">
    <source>
        <dbReference type="ARBA" id="ARBA00022723"/>
    </source>
</evidence>
<dbReference type="PANTHER" id="PTHR46212:SF3">
    <property type="entry name" value="GH27120P"/>
    <property type="match status" value="1"/>
</dbReference>
<dbReference type="InterPro" id="IPR002048">
    <property type="entry name" value="EF_hand_dom"/>
</dbReference>
<accession>A0A9P3GA93</accession>
<protein>
    <submittedName>
        <fullName evidence="8">EF-hand domain-containing protein</fullName>
    </submittedName>
</protein>
<feature type="compositionally biased region" description="Pro residues" evidence="6">
    <location>
        <begin position="26"/>
        <end position="38"/>
    </location>
</feature>
<dbReference type="OrthoDB" id="186625at2759"/>
<evidence type="ECO:0000256" key="1">
    <source>
        <dbReference type="ARBA" id="ARBA00004496"/>
    </source>
</evidence>
<dbReference type="InterPro" id="IPR018247">
    <property type="entry name" value="EF_Hand_1_Ca_BS"/>
</dbReference>
<dbReference type="EMBL" id="BPQB01000018">
    <property type="protein sequence ID" value="GJE90860.1"/>
    <property type="molecule type" value="Genomic_DNA"/>
</dbReference>
<keyword evidence="2" id="KW-0963">Cytoplasm</keyword>
<evidence type="ECO:0000313" key="9">
    <source>
        <dbReference type="Proteomes" id="UP000703269"/>
    </source>
</evidence>
<proteinExistence type="predicted"/>
<feature type="domain" description="EF-hand" evidence="7">
    <location>
        <begin position="57"/>
        <end position="92"/>
    </location>
</feature>